<comment type="caution">
    <text evidence="5">The sequence shown here is derived from an EMBL/GenBank/DDBJ whole genome shotgun (WGS) entry which is preliminary data.</text>
</comment>
<dbReference type="InterPro" id="IPR016167">
    <property type="entry name" value="FAD-bd_PCMH_sub1"/>
</dbReference>
<dbReference type="InterPro" id="IPR005107">
    <property type="entry name" value="CO_DH_flav_C"/>
</dbReference>
<proteinExistence type="predicted"/>
<dbReference type="InterPro" id="IPR016166">
    <property type="entry name" value="FAD-bd_PCMH"/>
</dbReference>
<dbReference type="PANTHER" id="PTHR42659:SF2">
    <property type="entry name" value="XANTHINE DEHYDROGENASE SUBUNIT C-RELATED"/>
    <property type="match status" value="1"/>
</dbReference>
<reference evidence="5 6" key="1">
    <citation type="submission" date="2020-05" db="EMBL/GenBank/DDBJ databases">
        <title>Azospirillum oleiclasticum sp. nov, a nitrogen-fixing and heavy crude oil-emulsifying bacterium isolated from the crude oil of Yumen Oilfield.</title>
        <authorList>
            <person name="Wu D."/>
            <person name="Cai M."/>
            <person name="Zhang X."/>
        </authorList>
    </citation>
    <scope>NUCLEOTIDE SEQUENCE [LARGE SCALE GENOMIC DNA]</scope>
    <source>
        <strain evidence="5 6">ROY-1-1-2</strain>
    </source>
</reference>
<dbReference type="Gene3D" id="3.30.390.50">
    <property type="entry name" value="CO dehydrogenase flavoprotein, C-terminal domain"/>
    <property type="match status" value="1"/>
</dbReference>
<dbReference type="InterPro" id="IPR016169">
    <property type="entry name" value="FAD-bd_PCMH_sub2"/>
</dbReference>
<protein>
    <submittedName>
        <fullName evidence="5">Xanthine dehydrogenase family protein subunit M</fullName>
    </submittedName>
</protein>
<evidence type="ECO:0000256" key="1">
    <source>
        <dbReference type="ARBA" id="ARBA00022630"/>
    </source>
</evidence>
<dbReference type="EMBL" id="JABFDB010000010">
    <property type="protein sequence ID" value="NYZ20971.1"/>
    <property type="molecule type" value="Genomic_DNA"/>
</dbReference>
<keyword evidence="2" id="KW-0274">FAD</keyword>
<dbReference type="PROSITE" id="PS51387">
    <property type="entry name" value="FAD_PCMH"/>
    <property type="match status" value="1"/>
</dbReference>
<dbReference type="Gene3D" id="3.30.43.10">
    <property type="entry name" value="Uridine Diphospho-n-acetylenolpyruvylglucosamine Reductase, domain 2"/>
    <property type="match status" value="1"/>
</dbReference>
<dbReference type="SUPFAM" id="SSF56176">
    <property type="entry name" value="FAD-binding/transporter-associated domain-like"/>
    <property type="match status" value="1"/>
</dbReference>
<dbReference type="InterPro" id="IPR036683">
    <property type="entry name" value="CO_DH_flav_C_dom_sf"/>
</dbReference>
<dbReference type="InterPro" id="IPR036318">
    <property type="entry name" value="FAD-bd_PCMH-like_sf"/>
</dbReference>
<gene>
    <name evidence="5" type="ORF">HND93_14750</name>
</gene>
<dbReference type="RefSeq" id="WP_180282751.1">
    <property type="nucleotide sequence ID" value="NZ_JABFDB010000010.1"/>
</dbReference>
<dbReference type="Proteomes" id="UP000584642">
    <property type="component" value="Unassembled WGS sequence"/>
</dbReference>
<keyword evidence="6" id="KW-1185">Reference proteome</keyword>
<keyword evidence="3" id="KW-0560">Oxidoreductase</keyword>
<evidence type="ECO:0000256" key="2">
    <source>
        <dbReference type="ARBA" id="ARBA00022827"/>
    </source>
</evidence>
<name>A0ABX2T9W0_9PROT</name>
<dbReference type="Pfam" id="PF00941">
    <property type="entry name" value="FAD_binding_5"/>
    <property type="match status" value="1"/>
</dbReference>
<dbReference type="Pfam" id="PF03450">
    <property type="entry name" value="CO_deh_flav_C"/>
    <property type="match status" value="1"/>
</dbReference>
<dbReference type="SMART" id="SM01092">
    <property type="entry name" value="CO_deh_flav_C"/>
    <property type="match status" value="1"/>
</dbReference>
<feature type="domain" description="FAD-binding PCMH-type" evidence="4">
    <location>
        <begin position="1"/>
        <end position="176"/>
    </location>
</feature>
<dbReference type="SUPFAM" id="SSF55447">
    <property type="entry name" value="CO dehydrogenase flavoprotein C-terminal domain-like"/>
    <property type="match status" value="1"/>
</dbReference>
<organism evidence="5 6">
    <name type="scientific">Azospirillum oleiclasticum</name>
    <dbReference type="NCBI Taxonomy" id="2735135"/>
    <lineage>
        <taxon>Bacteria</taxon>
        <taxon>Pseudomonadati</taxon>
        <taxon>Pseudomonadota</taxon>
        <taxon>Alphaproteobacteria</taxon>
        <taxon>Rhodospirillales</taxon>
        <taxon>Azospirillaceae</taxon>
        <taxon>Azospirillum</taxon>
    </lineage>
</organism>
<dbReference type="InterPro" id="IPR002346">
    <property type="entry name" value="Mopterin_DH_FAD-bd"/>
</dbReference>
<sequence>MKPAPFRYHAPRSVADAVGLLAERPGARLLSGGQSLMPMLNLRYVMPDDVIDLNRIDTLAGIAEEGGRVRIGGMTRQRDLERSPVVARHLPVMREALRWVGHIQTRNRGTIGGSLCHLDPAAELPAIAMLYDAEVSAISVRGERSIAMAEFPAFYMTPALEPDEALTAVTFTPWTGRTAFGFVEFSRRHGDFAVVSAACLLGYGPDGRIDRAALVLGGVGAAPLRLPDAEARLTGSRGTSEDFTEAAAFAERIEAMDDAHAGADYRRHLARVLTGRALAQAVARPAA</sequence>
<accession>A0ABX2T9W0</accession>
<keyword evidence="1" id="KW-0285">Flavoprotein</keyword>
<evidence type="ECO:0000313" key="5">
    <source>
        <dbReference type="EMBL" id="NYZ20971.1"/>
    </source>
</evidence>
<dbReference type="InterPro" id="IPR051312">
    <property type="entry name" value="Diverse_Substr_Oxidored"/>
</dbReference>
<dbReference type="PANTHER" id="PTHR42659">
    <property type="entry name" value="XANTHINE DEHYDROGENASE SUBUNIT C-RELATED"/>
    <property type="match status" value="1"/>
</dbReference>
<evidence type="ECO:0000313" key="6">
    <source>
        <dbReference type="Proteomes" id="UP000584642"/>
    </source>
</evidence>
<evidence type="ECO:0000256" key="3">
    <source>
        <dbReference type="ARBA" id="ARBA00023002"/>
    </source>
</evidence>
<evidence type="ECO:0000259" key="4">
    <source>
        <dbReference type="PROSITE" id="PS51387"/>
    </source>
</evidence>
<dbReference type="Gene3D" id="3.30.465.10">
    <property type="match status" value="1"/>
</dbReference>